<accession>A0A1E3NNB6</accession>
<dbReference type="GO" id="GO:0006397">
    <property type="term" value="P:mRNA processing"/>
    <property type="evidence" value="ECO:0007669"/>
    <property type="project" value="UniProtKB-KW"/>
</dbReference>
<feature type="domain" description="RSE1/DDB1/CPSF1 C-terminal" evidence="4">
    <location>
        <begin position="984"/>
        <end position="1318"/>
    </location>
</feature>
<dbReference type="InterPro" id="IPR004871">
    <property type="entry name" value="RSE1/DDB1/CPSF1_C"/>
</dbReference>
<dbReference type="InterPro" id="IPR018846">
    <property type="entry name" value="Beta-prop_RSE1/DDB1/CPSF1_1st"/>
</dbReference>
<dbReference type="InterPro" id="IPR058543">
    <property type="entry name" value="Beta-prop_RSE1/DDB1/CPSF1_2nd"/>
</dbReference>
<evidence type="ECO:0000256" key="2">
    <source>
        <dbReference type="ARBA" id="ARBA00022664"/>
    </source>
</evidence>
<dbReference type="GO" id="GO:0005634">
    <property type="term" value="C:nucleus"/>
    <property type="evidence" value="ECO:0007669"/>
    <property type="project" value="UniProtKB-SubCell"/>
</dbReference>
<sequence>MDVYNQFVYPSTSLFSIHCNFISKDQNNLVVSKGTLLQIFNVLCIEKEDANVNEENVSLPEEVFKPAYKLELVSEYALNGKILDIHKFRSNENEDVDYLLVSTETAKISVVKWNPSDFLVSVVSLHYYETVLDSLLMEKLSTSDVLHRTDPNYGCSAMFVDDLFVFLPFKKADIGDFDLNDDYKPTIDQKENSKISELDSALGSDLFEESFLVNAKTLHTDLKNIVDIQFLHSYPNPTLAILYAPETLSWAGYLPQAKDNMKVLVLSLDLETKSADVIIEIADLPYDIDRIHPLERPINGFLLIGSNEIIHINSLGATKGIYTNEFYAETSSLTLKNQSSLDLLLELSEVCQIGDSEVLLVSKSGKFYTLIFDEIGGISNLNRISVNSESTYSSFKVRSVLDITYISNKNLIFICAQGSDGLLLNWYHEPTAKETTSKSEIGADIFDADDDFWLYEDELNQNNEGLTSSLTSCTLVVSDSIINVGPVSDFTLGYTSVESKILGLPNPSYKETAIFASSGLDECGAVSIITPSVKPLIKSSLKFSNASKIWTVSNHKGDTKFLITTDQKTAKTQIFEVEKNYKDLVSKNFKNNSYTIQFGSIVTEKRVRPVQVLAHKVMIYSMGFGRVTSMSFEKEINHSVIHENYIVVIMTTGEIEILEYDDATKKLSKMDLPALLNFLIFTNAWISRSSLLNHATPVKKRAASGEPAEVKINLEEEVLFWLVTADNRLLVFRKEHLEKVFEFKNIHKMSEYLQLSPMDPNYEADVDPILKQCIFTKIGDEFNIKNYLVILTFGGEIIMYELFFDPVQQYYRFIKANDLFQLPITGAPANSYSYATKIERNLFKIDDLDGSNVVMVTGATPFIICKQCNSFPRMFKFTAKPLLYFAPFSNEKCKSGLITIDDKKSCRMVQLDLEFDYSNKLPIRKCEVGETVNKIVYHELSNTFLISTLKREIFRPKPKESEGEDASEPEIKNDYRIAAQNYRGSIKVLSPEKWSIVDTLELEENESCTTLNVLNLKVNGTDGNRVVIFVGTGIFQSEDVSTDGTWKLCDLINVVPEPGKPEAKHRLKVLCSETAKGPVLDACAVDGRFAVIQGQRMLVRMLKGEGNAAPVAFTDTSLYSGKVKSFENLMLVGDCYHSVTLYGFDAEPYRMLTLGKDENHMSLSESEFIVHNQNLYILASDDNSILHIFQYDPYDPNSLKGLKLLKRSSFRSNAHTTKMMNCSRRRSLFSMVSTLPIRKDVDLGYEVIASNIDGSFYKVSPINEYQYRRLYSLQNYIAEKEHHWLGLNPKMNAVGNLQDELTVIKRPFIEYRLLTKFSSMNEDKKRMFAMRLGKDALVDIYRDMISLQ</sequence>
<comment type="subcellular location">
    <subcellularLocation>
        <location evidence="1">Nucleus</location>
    </subcellularLocation>
</comment>
<feature type="domain" description="RSE1/DDB1/CPSF1 first beta-propeller" evidence="5">
    <location>
        <begin position="16"/>
        <end position="424"/>
    </location>
</feature>
<evidence type="ECO:0000313" key="8">
    <source>
        <dbReference type="Proteomes" id="UP000094455"/>
    </source>
</evidence>
<organism evidence="7 8">
    <name type="scientific">Pichia membranifaciens NRRL Y-2026</name>
    <dbReference type="NCBI Taxonomy" id="763406"/>
    <lineage>
        <taxon>Eukaryota</taxon>
        <taxon>Fungi</taxon>
        <taxon>Dikarya</taxon>
        <taxon>Ascomycota</taxon>
        <taxon>Saccharomycotina</taxon>
        <taxon>Pichiomycetes</taxon>
        <taxon>Pichiales</taxon>
        <taxon>Pichiaceae</taxon>
        <taxon>Pichia</taxon>
    </lineage>
</organism>
<evidence type="ECO:0000256" key="1">
    <source>
        <dbReference type="ARBA" id="ARBA00004123"/>
    </source>
</evidence>
<gene>
    <name evidence="7" type="ORF">PICMEDRAFT_15526</name>
</gene>
<name>A0A1E3NNB6_9ASCO</name>
<evidence type="ECO:0000313" key="7">
    <source>
        <dbReference type="EMBL" id="ODQ47591.1"/>
    </source>
</evidence>
<dbReference type="PANTHER" id="PTHR10644">
    <property type="entry name" value="DNA REPAIR/RNA PROCESSING CPSF FAMILY"/>
    <property type="match status" value="1"/>
</dbReference>
<dbReference type="InterPro" id="IPR050358">
    <property type="entry name" value="RSE1/DDB1/CFT1"/>
</dbReference>
<evidence type="ECO:0000256" key="3">
    <source>
        <dbReference type="ARBA" id="ARBA00023242"/>
    </source>
</evidence>
<dbReference type="GeneID" id="30177550"/>
<keyword evidence="3" id="KW-0539">Nucleus</keyword>
<dbReference type="Pfam" id="PF23726">
    <property type="entry name" value="Beta-prop_RSE1_2nd"/>
    <property type="match status" value="1"/>
</dbReference>
<evidence type="ECO:0000259" key="6">
    <source>
        <dbReference type="Pfam" id="PF23726"/>
    </source>
</evidence>
<keyword evidence="8" id="KW-1185">Reference proteome</keyword>
<dbReference type="Proteomes" id="UP000094455">
    <property type="component" value="Unassembled WGS sequence"/>
</dbReference>
<dbReference type="GO" id="GO:0003676">
    <property type="term" value="F:nucleic acid binding"/>
    <property type="evidence" value="ECO:0007669"/>
    <property type="project" value="InterPro"/>
</dbReference>
<evidence type="ECO:0000259" key="5">
    <source>
        <dbReference type="Pfam" id="PF10433"/>
    </source>
</evidence>
<dbReference type="EMBL" id="KV454002">
    <property type="protein sequence ID" value="ODQ47591.1"/>
    <property type="molecule type" value="Genomic_DNA"/>
</dbReference>
<evidence type="ECO:0000259" key="4">
    <source>
        <dbReference type="Pfam" id="PF03178"/>
    </source>
</evidence>
<dbReference type="OrthoDB" id="6109at2759"/>
<dbReference type="RefSeq" id="XP_019018704.1">
    <property type="nucleotide sequence ID" value="XM_019160863.1"/>
</dbReference>
<protein>
    <submittedName>
        <fullName evidence="7">Uncharacterized protein</fullName>
    </submittedName>
</protein>
<feature type="domain" description="RSE1/DDB1/CPSF1 second beta-propeller" evidence="6">
    <location>
        <begin position="537"/>
        <end position="910"/>
    </location>
</feature>
<reference evidence="7 8" key="1">
    <citation type="journal article" date="2016" name="Proc. Natl. Acad. Sci. U.S.A.">
        <title>Comparative genomics of biotechnologically important yeasts.</title>
        <authorList>
            <person name="Riley R."/>
            <person name="Haridas S."/>
            <person name="Wolfe K.H."/>
            <person name="Lopes M.R."/>
            <person name="Hittinger C.T."/>
            <person name="Goeker M."/>
            <person name="Salamov A.A."/>
            <person name="Wisecaver J.H."/>
            <person name="Long T.M."/>
            <person name="Calvey C.H."/>
            <person name="Aerts A.L."/>
            <person name="Barry K.W."/>
            <person name="Choi C."/>
            <person name="Clum A."/>
            <person name="Coughlan A.Y."/>
            <person name="Deshpande S."/>
            <person name="Douglass A.P."/>
            <person name="Hanson S.J."/>
            <person name="Klenk H.-P."/>
            <person name="LaButti K.M."/>
            <person name="Lapidus A."/>
            <person name="Lindquist E.A."/>
            <person name="Lipzen A.M."/>
            <person name="Meier-Kolthoff J.P."/>
            <person name="Ohm R.A."/>
            <person name="Otillar R.P."/>
            <person name="Pangilinan J.L."/>
            <person name="Peng Y."/>
            <person name="Rokas A."/>
            <person name="Rosa C.A."/>
            <person name="Scheuner C."/>
            <person name="Sibirny A.A."/>
            <person name="Slot J.C."/>
            <person name="Stielow J.B."/>
            <person name="Sun H."/>
            <person name="Kurtzman C.P."/>
            <person name="Blackwell M."/>
            <person name="Grigoriev I.V."/>
            <person name="Jeffries T.W."/>
        </authorList>
    </citation>
    <scope>NUCLEOTIDE SEQUENCE [LARGE SCALE GENOMIC DNA]</scope>
    <source>
        <strain evidence="7 8">NRRL Y-2026</strain>
    </source>
</reference>
<dbReference type="Pfam" id="PF10433">
    <property type="entry name" value="Beta-prop_RSE1_1st"/>
    <property type="match status" value="1"/>
</dbReference>
<dbReference type="STRING" id="763406.A0A1E3NNB6"/>
<dbReference type="Gene3D" id="2.130.10.10">
    <property type="entry name" value="YVTN repeat-like/Quinoprotein amine dehydrogenase"/>
    <property type="match status" value="2"/>
</dbReference>
<dbReference type="InterPro" id="IPR015943">
    <property type="entry name" value="WD40/YVTN_repeat-like_dom_sf"/>
</dbReference>
<keyword evidence="2" id="KW-0507">mRNA processing</keyword>
<proteinExistence type="predicted"/>
<dbReference type="Pfam" id="PF03178">
    <property type="entry name" value="CPSF_A"/>
    <property type="match status" value="1"/>
</dbReference>